<dbReference type="AlphaFoldDB" id="A0A1F4XIL9"/>
<organism evidence="2 3">
    <name type="scientific">Candidatus Abawacabacteria bacterium RBG_16_42_10</name>
    <dbReference type="NCBI Taxonomy" id="1817814"/>
    <lineage>
        <taxon>Bacteria</taxon>
        <taxon>Candidatus Abawacaibacteriota</taxon>
    </lineage>
</organism>
<dbReference type="EMBL" id="MEWR01000023">
    <property type="protein sequence ID" value="OGC81585.1"/>
    <property type="molecule type" value="Genomic_DNA"/>
</dbReference>
<protein>
    <recommendedName>
        <fullName evidence="4">Addiction module toxin RelE</fullName>
    </recommendedName>
</protein>
<sequence>MKFIYTKGFQKSFEKLSPKQQSQVENTLKKFALDPLNIMLKNHALHGKLTGFRAIKAANDLRIVFREEQGYIFVVLINVGTHNQIY</sequence>
<proteinExistence type="predicted"/>
<dbReference type="InterPro" id="IPR007712">
    <property type="entry name" value="RelE/ParE_toxin"/>
</dbReference>
<evidence type="ECO:0000256" key="1">
    <source>
        <dbReference type="ARBA" id="ARBA00022649"/>
    </source>
</evidence>
<evidence type="ECO:0000313" key="3">
    <source>
        <dbReference type="Proteomes" id="UP000177614"/>
    </source>
</evidence>
<dbReference type="Proteomes" id="UP000177614">
    <property type="component" value="Unassembled WGS sequence"/>
</dbReference>
<evidence type="ECO:0000313" key="2">
    <source>
        <dbReference type="EMBL" id="OGC81585.1"/>
    </source>
</evidence>
<reference evidence="2 3" key="1">
    <citation type="journal article" date="2016" name="Nat. Commun.">
        <title>Thousands of microbial genomes shed light on interconnected biogeochemical processes in an aquifer system.</title>
        <authorList>
            <person name="Anantharaman K."/>
            <person name="Brown C.T."/>
            <person name="Hug L.A."/>
            <person name="Sharon I."/>
            <person name="Castelle C.J."/>
            <person name="Probst A.J."/>
            <person name="Thomas B.C."/>
            <person name="Singh A."/>
            <person name="Wilkins M.J."/>
            <person name="Karaoz U."/>
            <person name="Brodie E.L."/>
            <person name="Williams K.H."/>
            <person name="Hubbard S.S."/>
            <person name="Banfield J.F."/>
        </authorList>
    </citation>
    <scope>NUCLEOTIDE SEQUENCE [LARGE SCALE GENOMIC DNA]</scope>
</reference>
<evidence type="ECO:0008006" key="4">
    <source>
        <dbReference type="Google" id="ProtNLM"/>
    </source>
</evidence>
<dbReference type="STRING" id="1817814.A2V81_04880"/>
<dbReference type="InterPro" id="IPR004386">
    <property type="entry name" value="Toxin_YafQ-like"/>
</dbReference>
<keyword evidence="1" id="KW-1277">Toxin-antitoxin system</keyword>
<dbReference type="SUPFAM" id="SSF143011">
    <property type="entry name" value="RelE-like"/>
    <property type="match status" value="1"/>
</dbReference>
<dbReference type="NCBIfam" id="TIGR02385">
    <property type="entry name" value="RelE_StbE"/>
    <property type="match status" value="1"/>
</dbReference>
<dbReference type="Pfam" id="PF15738">
    <property type="entry name" value="YafQ_toxin"/>
    <property type="match status" value="1"/>
</dbReference>
<gene>
    <name evidence="2" type="ORF">A2V81_04880</name>
</gene>
<dbReference type="InterPro" id="IPR035093">
    <property type="entry name" value="RelE/ParE_toxin_dom_sf"/>
</dbReference>
<dbReference type="Gene3D" id="3.30.2310.20">
    <property type="entry name" value="RelE-like"/>
    <property type="match status" value="1"/>
</dbReference>
<name>A0A1F4XIL9_9BACT</name>
<comment type="caution">
    <text evidence="2">The sequence shown here is derived from an EMBL/GenBank/DDBJ whole genome shotgun (WGS) entry which is preliminary data.</text>
</comment>
<accession>A0A1F4XIL9</accession>